<protein>
    <submittedName>
        <fullName evidence="8">Putative defective protein IntQ</fullName>
    </submittedName>
</protein>
<keyword evidence="4" id="KW-0233">DNA recombination</keyword>
<dbReference type="Proteomes" id="UP000490821">
    <property type="component" value="Unassembled WGS sequence"/>
</dbReference>
<dbReference type="PROSITE" id="PS51900">
    <property type="entry name" value="CB"/>
    <property type="match status" value="1"/>
</dbReference>
<dbReference type="PANTHER" id="PTHR30629">
    <property type="entry name" value="PROPHAGE INTEGRASE"/>
    <property type="match status" value="1"/>
</dbReference>
<accession>A0A829ZDT9</accession>
<organism evidence="8 9">
    <name type="scientific">Thomasclavelia cocleata</name>
    <dbReference type="NCBI Taxonomy" id="69824"/>
    <lineage>
        <taxon>Bacteria</taxon>
        <taxon>Bacillati</taxon>
        <taxon>Bacillota</taxon>
        <taxon>Erysipelotrichia</taxon>
        <taxon>Erysipelotrichales</taxon>
        <taxon>Coprobacillaceae</taxon>
        <taxon>Thomasclavelia</taxon>
    </lineage>
</organism>
<evidence type="ECO:0000259" key="6">
    <source>
        <dbReference type="PROSITE" id="PS51898"/>
    </source>
</evidence>
<feature type="domain" description="Core-binding (CB)" evidence="7">
    <location>
        <begin position="4"/>
        <end position="85"/>
    </location>
</feature>
<dbReference type="GO" id="GO:0015074">
    <property type="term" value="P:DNA integration"/>
    <property type="evidence" value="ECO:0007669"/>
    <property type="project" value="UniProtKB-KW"/>
</dbReference>
<evidence type="ECO:0000313" key="8">
    <source>
        <dbReference type="EMBL" id="GFI41164.1"/>
    </source>
</evidence>
<comment type="similarity">
    <text evidence="1">Belongs to the 'phage' integrase family.</text>
</comment>
<reference evidence="8 9" key="1">
    <citation type="journal article" date="2020" name="Microbiome">
        <title>Single-cell genomics of uncultured bacteria reveals dietary fiber responders in the mouse gut microbiota.</title>
        <authorList>
            <person name="Chijiiwa R."/>
            <person name="Hosokawa M."/>
            <person name="Kogawa M."/>
            <person name="Nishikawa Y."/>
            <person name="Ide K."/>
            <person name="Sakanashi C."/>
            <person name="Takahashi K."/>
            <person name="Takeyama H."/>
        </authorList>
    </citation>
    <scope>NUCLEOTIDE SEQUENCE [LARGE SCALE GENOMIC DNA]</scope>
    <source>
        <strain evidence="8">IMSAGC_017</strain>
    </source>
</reference>
<sequence>MKNIKFEVAVKEYLDYKKMFVRNSSYDSYERRMNLYIVPYFKEYNVSEIKKNNIIDWQKSLHNNLSVSYINKIRSVLHNFFKFMCDFNDLEVNPVSQAPRLKDNTPEDEMDFWEFAEFKKFISAVDDPEYYRFFIFLYYTGVRKSEARAITWRQVDFKKKVITISRSLERRKGRNGQLVINKPKNGRSRTLLMNKELYEVLYSYYLDRKMHFNFRRDEYIFGIDEPLADTTITSRKNEYCVLADVDQIRIHDFRHSNVSLLISLGADICVVCDRLGHRDRNQTLNRYSHMFPSKEKQIVEKIDEQASIFDKYSPTLASVVLEFIEKINQLHDLEKSDIIMIEKIKKIINL</sequence>
<evidence type="ECO:0000259" key="7">
    <source>
        <dbReference type="PROSITE" id="PS51900"/>
    </source>
</evidence>
<gene>
    <name evidence="8" type="primary">intQ</name>
    <name evidence="8" type="ORF">IMSAGC017_01207</name>
</gene>
<name>A0A829ZDT9_9FIRM</name>
<dbReference type="Gene3D" id="1.10.443.10">
    <property type="entry name" value="Intergrase catalytic core"/>
    <property type="match status" value="1"/>
</dbReference>
<evidence type="ECO:0000256" key="5">
    <source>
        <dbReference type="PROSITE-ProRule" id="PRU01248"/>
    </source>
</evidence>
<keyword evidence="2" id="KW-0229">DNA integration</keyword>
<dbReference type="CDD" id="cd01189">
    <property type="entry name" value="INT_ICEBs1_C_like"/>
    <property type="match status" value="1"/>
</dbReference>
<dbReference type="Gene3D" id="1.10.150.130">
    <property type="match status" value="1"/>
</dbReference>
<comment type="caution">
    <text evidence="8">The sequence shown here is derived from an EMBL/GenBank/DDBJ whole genome shotgun (WGS) entry which is preliminary data.</text>
</comment>
<dbReference type="GO" id="GO:0003677">
    <property type="term" value="F:DNA binding"/>
    <property type="evidence" value="ECO:0007669"/>
    <property type="project" value="UniProtKB-UniRule"/>
</dbReference>
<dbReference type="Pfam" id="PF14659">
    <property type="entry name" value="Phage_int_SAM_3"/>
    <property type="match status" value="1"/>
</dbReference>
<evidence type="ECO:0000256" key="4">
    <source>
        <dbReference type="ARBA" id="ARBA00023172"/>
    </source>
</evidence>
<feature type="domain" description="Tyr recombinase" evidence="6">
    <location>
        <begin position="108"/>
        <end position="300"/>
    </location>
</feature>
<dbReference type="InterPro" id="IPR002104">
    <property type="entry name" value="Integrase_catalytic"/>
</dbReference>
<dbReference type="InterPro" id="IPR011010">
    <property type="entry name" value="DNA_brk_join_enz"/>
</dbReference>
<evidence type="ECO:0000313" key="9">
    <source>
        <dbReference type="Proteomes" id="UP000490821"/>
    </source>
</evidence>
<dbReference type="EMBL" id="BLMI01000149">
    <property type="protein sequence ID" value="GFI41164.1"/>
    <property type="molecule type" value="Genomic_DNA"/>
</dbReference>
<evidence type="ECO:0000256" key="2">
    <source>
        <dbReference type="ARBA" id="ARBA00022908"/>
    </source>
</evidence>
<dbReference type="SUPFAM" id="SSF56349">
    <property type="entry name" value="DNA breaking-rejoining enzymes"/>
    <property type="match status" value="1"/>
</dbReference>
<dbReference type="PROSITE" id="PS51898">
    <property type="entry name" value="TYR_RECOMBINASE"/>
    <property type="match status" value="1"/>
</dbReference>
<dbReference type="GO" id="GO:0006310">
    <property type="term" value="P:DNA recombination"/>
    <property type="evidence" value="ECO:0007669"/>
    <property type="project" value="UniProtKB-KW"/>
</dbReference>
<dbReference type="RefSeq" id="WP_172472506.1">
    <property type="nucleotide sequence ID" value="NZ_BLMI01000149.1"/>
</dbReference>
<dbReference type="InterPro" id="IPR050808">
    <property type="entry name" value="Phage_Integrase"/>
</dbReference>
<proteinExistence type="inferred from homology"/>
<dbReference type="InterPro" id="IPR010998">
    <property type="entry name" value="Integrase_recombinase_N"/>
</dbReference>
<dbReference type="AlphaFoldDB" id="A0A829ZDT9"/>
<dbReference type="InterPro" id="IPR044068">
    <property type="entry name" value="CB"/>
</dbReference>
<evidence type="ECO:0000256" key="1">
    <source>
        <dbReference type="ARBA" id="ARBA00008857"/>
    </source>
</evidence>
<dbReference type="InterPro" id="IPR004107">
    <property type="entry name" value="Integrase_SAM-like_N"/>
</dbReference>
<dbReference type="PANTHER" id="PTHR30629:SF2">
    <property type="entry name" value="PROPHAGE INTEGRASE INTS-RELATED"/>
    <property type="match status" value="1"/>
</dbReference>
<evidence type="ECO:0000256" key="3">
    <source>
        <dbReference type="ARBA" id="ARBA00023125"/>
    </source>
</evidence>
<dbReference type="Pfam" id="PF00589">
    <property type="entry name" value="Phage_integrase"/>
    <property type="match status" value="1"/>
</dbReference>
<dbReference type="InterPro" id="IPR013762">
    <property type="entry name" value="Integrase-like_cat_sf"/>
</dbReference>
<keyword evidence="3 5" id="KW-0238">DNA-binding</keyword>